<dbReference type="InterPro" id="IPR037359">
    <property type="entry name" value="NST/OST"/>
</dbReference>
<evidence type="ECO:0000256" key="1">
    <source>
        <dbReference type="ARBA" id="ARBA00022679"/>
    </source>
</evidence>
<evidence type="ECO:0000313" key="6">
    <source>
        <dbReference type="Proteomes" id="UP000789595"/>
    </source>
</evidence>
<keyword evidence="6" id="KW-1185">Reference proteome</keyword>
<dbReference type="OrthoDB" id="203496at2759"/>
<feature type="binding site" evidence="3">
    <location>
        <position position="355"/>
    </location>
    <ligand>
        <name>3'-phosphoadenylyl sulfate</name>
        <dbReference type="ChEBI" id="CHEBI:58339"/>
    </ligand>
</feature>
<dbReference type="SUPFAM" id="SSF52540">
    <property type="entry name" value="P-loop containing nucleoside triphosphate hydrolases"/>
    <property type="match status" value="1"/>
</dbReference>
<comment type="caution">
    <text evidence="5">The sequence shown here is derived from an EMBL/GenBank/DDBJ whole genome shotgun (WGS) entry which is preliminary data.</text>
</comment>
<dbReference type="Proteomes" id="UP000789595">
    <property type="component" value="Unassembled WGS sequence"/>
</dbReference>
<dbReference type="GO" id="GO:0008146">
    <property type="term" value="F:sulfotransferase activity"/>
    <property type="evidence" value="ECO:0007669"/>
    <property type="project" value="InterPro"/>
</dbReference>
<keyword evidence="1" id="KW-0808">Transferase</keyword>
<dbReference type="AlphaFoldDB" id="A0A8J2S6Y7"/>
<feature type="active site" description="For sulfotransferase activity" evidence="2">
    <location>
        <position position="225"/>
    </location>
</feature>
<dbReference type="PANTHER" id="PTHR10605">
    <property type="entry name" value="HEPARAN SULFATE SULFOTRANSFERASE"/>
    <property type="match status" value="1"/>
</dbReference>
<proteinExistence type="predicted"/>
<dbReference type="InterPro" id="IPR027417">
    <property type="entry name" value="P-loop_NTPase"/>
</dbReference>
<dbReference type="Gene3D" id="3.40.50.300">
    <property type="entry name" value="P-loop containing nucleotide triphosphate hydrolases"/>
    <property type="match status" value="1"/>
</dbReference>
<evidence type="ECO:0000256" key="2">
    <source>
        <dbReference type="PIRSR" id="PIRSR637359-1"/>
    </source>
</evidence>
<accession>A0A8J2S6Y7</accession>
<feature type="region of interest" description="Disordered" evidence="4">
    <location>
        <begin position="33"/>
        <end position="56"/>
    </location>
</feature>
<feature type="binding site" evidence="3">
    <location>
        <position position="347"/>
    </location>
    <ligand>
        <name>3'-phosphoadenylyl sulfate</name>
        <dbReference type="ChEBI" id="CHEBI:58339"/>
    </ligand>
</feature>
<evidence type="ECO:0000313" key="5">
    <source>
        <dbReference type="EMBL" id="CAH0366578.1"/>
    </source>
</evidence>
<reference evidence="5" key="1">
    <citation type="submission" date="2021-11" db="EMBL/GenBank/DDBJ databases">
        <authorList>
            <consortium name="Genoscope - CEA"/>
            <person name="William W."/>
        </authorList>
    </citation>
    <scope>NUCLEOTIDE SEQUENCE</scope>
</reference>
<dbReference type="Pfam" id="PF13469">
    <property type="entry name" value="Sulfotransfer_3"/>
    <property type="match status" value="1"/>
</dbReference>
<sequence length="544" mass="61803">MRCNLNACVVALCVFTIGLHVYLHTHQREALRPAPEVRDHHRPKPPRPPRSPSRIRVSKWGGRIRIGRSRQNREKDRAIGKASMWDRRYAHSPRPPHNATVDDWLPQFGGVCTPTGEDEDDDSLPEDQNARSLFKSTQNRIKAFELVKHAQRRRPAFSEEFMLPDGCVPLHKRTWREAFEADRKKPQEKLGDLDDVAGDDADDDQNNECSAAACLPNLFLIGASKSGTTTLYEALAAHPRIAPMYPEPHTHGETHVWSPPQGTNIMRHDGENTLRALRRALPLQRKSLAKKALQGRWRLENSRDGPYFILEYTPHYLVLGGLRDKICSSLQLGNVNCMNARYIAMLRDPAKRAFSQYVMKTHMRVALYNDKRTFWKAVTDGMKHTADYSKCWDDALGLSVNESAAHEVAWTRSEKIGDLASGRCAPINFHGNLFQAYVLKSAYYYQLLPWFAHFPSRVYVDVLERFDDAAIQRMVAWLELPYVGENGYKDQEAVVALAGAKRNVARDGGVSALSDEHAAALDDFFRPMNRKLDLLLGRRTGYPV</sequence>
<evidence type="ECO:0000256" key="4">
    <source>
        <dbReference type="SAM" id="MobiDB-lite"/>
    </source>
</evidence>
<name>A0A8J2S6Y7_9STRA</name>
<evidence type="ECO:0000256" key="3">
    <source>
        <dbReference type="PIRSR" id="PIRSR637359-2"/>
    </source>
</evidence>
<dbReference type="EMBL" id="CAKKNE010000001">
    <property type="protein sequence ID" value="CAH0366578.1"/>
    <property type="molecule type" value="Genomic_DNA"/>
</dbReference>
<organism evidence="5 6">
    <name type="scientific">Pelagomonas calceolata</name>
    <dbReference type="NCBI Taxonomy" id="35677"/>
    <lineage>
        <taxon>Eukaryota</taxon>
        <taxon>Sar</taxon>
        <taxon>Stramenopiles</taxon>
        <taxon>Ochrophyta</taxon>
        <taxon>Pelagophyceae</taxon>
        <taxon>Pelagomonadales</taxon>
        <taxon>Pelagomonadaceae</taxon>
        <taxon>Pelagomonas</taxon>
    </lineage>
</organism>
<dbReference type="PANTHER" id="PTHR10605:SF56">
    <property type="entry name" value="BIFUNCTIONAL HEPARAN SULFATE N-DEACETYLASE_N-SULFOTRANSFERASE"/>
    <property type="match status" value="1"/>
</dbReference>
<gene>
    <name evidence="5" type="ORF">PECAL_1P30770</name>
</gene>
<protein>
    <submittedName>
        <fullName evidence="5">Uncharacterized protein</fullName>
    </submittedName>
</protein>